<dbReference type="OrthoDB" id="4846903at2"/>
<protein>
    <submittedName>
        <fullName evidence="1">Uncharacterized protein</fullName>
    </submittedName>
</protein>
<dbReference type="InParanoid" id="A0A3M0CNW8"/>
<proteinExistence type="predicted"/>
<dbReference type="EMBL" id="REFR01000012">
    <property type="protein sequence ID" value="RMB04973.1"/>
    <property type="molecule type" value="Genomic_DNA"/>
</dbReference>
<reference evidence="1 2" key="1">
    <citation type="submission" date="2018-10" db="EMBL/GenBank/DDBJ databases">
        <title>Genomic Encyclopedia of Archaeal and Bacterial Type Strains, Phase II (KMG-II): from individual species to whole genera.</title>
        <authorList>
            <person name="Goeker M."/>
        </authorList>
    </citation>
    <scope>NUCLEOTIDE SEQUENCE [LARGE SCALE GENOMIC DNA]</scope>
    <source>
        <strain evidence="1 2">DSM 25217</strain>
    </source>
</reference>
<keyword evidence="2" id="KW-1185">Reference proteome</keyword>
<gene>
    <name evidence="1" type="ORF">BXY39_2547</name>
</gene>
<organism evidence="1 2">
    <name type="scientific">Eilatimonas milleporae</name>
    <dbReference type="NCBI Taxonomy" id="911205"/>
    <lineage>
        <taxon>Bacteria</taxon>
        <taxon>Pseudomonadati</taxon>
        <taxon>Pseudomonadota</taxon>
        <taxon>Alphaproteobacteria</taxon>
        <taxon>Kordiimonadales</taxon>
        <taxon>Kordiimonadaceae</taxon>
        <taxon>Eilatimonas</taxon>
    </lineage>
</organism>
<comment type="caution">
    <text evidence="1">The sequence shown here is derived from an EMBL/GenBank/DDBJ whole genome shotgun (WGS) entry which is preliminary data.</text>
</comment>
<name>A0A3M0CNW8_9PROT</name>
<dbReference type="Proteomes" id="UP000271227">
    <property type="component" value="Unassembled WGS sequence"/>
</dbReference>
<accession>A0A3M0CNW8</accession>
<sequence>MTSDADNTLSKAAEAVTLHKAYEPALAGGHYRLALQQSVQFIHKGSPEAYHYYHDQPFIVQGPRFFLAEEDVHASFPPNGAVGEFESILPYVVFRKRSLPWDRSIWFENVPRPCPWLALLILSRQEYEEAGGDQSLSEIKLQELIQADQNGAHAASPELAITSDENADDDALIRVFEMPADMFMAVAPRPTEIPLLAHVRMVGHDRKADLGMHAEGAFSIITSNRTPSPGSNIGLLVSLEGWESLLQRKRTIEVGRIQIVVLHLWHFENDRRRDFSFSRLAADLNVGTFGAGMPGTETPTEGGETGPPLDEWSKAMIRAGFVPMDYARQDSSPTVAWYRGPLTPGGTSVLPHDCFNSSDAALMIESETGMAILSYAAAWEMGRLLALSAPSYVDAVRRFIQEGAGRADGVDPAATAQRLERFWQTYRDALRAAGEQPEQKAAYDPLLLAKIEDGSGFWRIDAVIGITRWLAELLLLDRVPFHYLVIIENLLPKESIRFFEIDNNWLVALGSGALSLSGAGADPSADSLQTNLSRVVERYLDWRDARTSTSIPKSTFLEEIKTGFVLRSALVSGWPGLEIEITTTDNKVKKPLKIERIGEGVLFCIVLGDIQSVSLLQPPEGIVQWAPEQMKYRTDQVRHGVLDIEAYAGQHGDQGRFDSSSLASKMMASGASQTIRWTRDDGL</sequence>
<evidence type="ECO:0000313" key="2">
    <source>
        <dbReference type="Proteomes" id="UP000271227"/>
    </source>
</evidence>
<dbReference type="RefSeq" id="WP_147453569.1">
    <property type="nucleotide sequence ID" value="NZ_REFR01000012.1"/>
</dbReference>
<dbReference type="AlphaFoldDB" id="A0A3M0CNW8"/>
<evidence type="ECO:0000313" key="1">
    <source>
        <dbReference type="EMBL" id="RMB04973.1"/>
    </source>
</evidence>